<dbReference type="GO" id="GO:0005730">
    <property type="term" value="C:nucleolus"/>
    <property type="evidence" value="ECO:0007669"/>
    <property type="project" value="UniProtKB-SubCell"/>
</dbReference>
<evidence type="ECO:0000259" key="20">
    <source>
        <dbReference type="SMART" id="SM00761"/>
    </source>
</evidence>
<feature type="region of interest" description="Disordered" evidence="19">
    <location>
        <begin position="51"/>
        <end position="129"/>
    </location>
</feature>
<keyword evidence="12 18" id="KW-0539">Nucleus</keyword>
<dbReference type="Proteomes" id="UP001152320">
    <property type="component" value="Chromosome 9"/>
</dbReference>
<dbReference type="FunFam" id="1.20.1160.11:FF:000002">
    <property type="entry name" value="Paired amphipathic helix protein SIN3"/>
    <property type="match status" value="1"/>
</dbReference>
<evidence type="ECO:0000256" key="18">
    <source>
        <dbReference type="PROSITE-ProRule" id="PRU00810"/>
    </source>
</evidence>
<keyword evidence="22" id="KW-1185">Reference proteome</keyword>
<dbReference type="InterPro" id="IPR036600">
    <property type="entry name" value="PAH_sf"/>
</dbReference>
<name>A0A9Q1C1P7_HOLLE</name>
<evidence type="ECO:0000256" key="4">
    <source>
        <dbReference type="ARBA" id="ARBA00022553"/>
    </source>
</evidence>
<keyword evidence="4" id="KW-0597">Phosphoprotein</keyword>
<dbReference type="GO" id="GO:0000122">
    <property type="term" value="P:negative regulation of transcription by RNA polymerase II"/>
    <property type="evidence" value="ECO:0007669"/>
    <property type="project" value="TreeGrafter"/>
</dbReference>
<dbReference type="InterPro" id="IPR003822">
    <property type="entry name" value="PAH"/>
</dbReference>
<feature type="region of interest" description="Disordered" evidence="19">
    <location>
        <begin position="1"/>
        <end position="31"/>
    </location>
</feature>
<feature type="compositionally biased region" description="Basic and acidic residues" evidence="19">
    <location>
        <begin position="875"/>
        <end position="885"/>
    </location>
</feature>
<dbReference type="GO" id="GO:0061629">
    <property type="term" value="F:RNA polymerase II-specific DNA-binding transcription factor binding"/>
    <property type="evidence" value="ECO:0007669"/>
    <property type="project" value="UniProtKB-ARBA"/>
</dbReference>
<dbReference type="Pfam" id="PF02671">
    <property type="entry name" value="PAH"/>
    <property type="match status" value="3"/>
</dbReference>
<dbReference type="GO" id="GO:0048511">
    <property type="term" value="P:rhythmic process"/>
    <property type="evidence" value="ECO:0007669"/>
    <property type="project" value="UniProtKB-KW"/>
</dbReference>
<dbReference type="FunFam" id="1.20.1160.11:FF:000001">
    <property type="entry name" value="Paired amphipathic helix protein Sin3"/>
    <property type="match status" value="1"/>
</dbReference>
<evidence type="ECO:0000256" key="2">
    <source>
        <dbReference type="ARBA" id="ARBA00022491"/>
    </source>
</evidence>
<feature type="compositionally biased region" description="Polar residues" evidence="19">
    <location>
        <begin position="454"/>
        <end position="481"/>
    </location>
</feature>
<keyword evidence="11" id="KW-0804">Transcription</keyword>
<feature type="domain" description="Histone deacetylase interacting" evidence="20">
    <location>
        <begin position="582"/>
        <end position="682"/>
    </location>
</feature>
<dbReference type="PANTHER" id="PTHR12346:SF0">
    <property type="entry name" value="SIN3A, ISOFORM G"/>
    <property type="match status" value="1"/>
</dbReference>
<feature type="compositionally biased region" description="Polar residues" evidence="19">
    <location>
        <begin position="320"/>
        <end position="330"/>
    </location>
</feature>
<keyword evidence="7" id="KW-0007">Acetylation</keyword>
<evidence type="ECO:0000256" key="19">
    <source>
        <dbReference type="SAM" id="MobiDB-lite"/>
    </source>
</evidence>
<evidence type="ECO:0000256" key="14">
    <source>
        <dbReference type="ARBA" id="ARBA00061761"/>
    </source>
</evidence>
<keyword evidence="10" id="KW-0090">Biological rhythms</keyword>
<reference evidence="21" key="1">
    <citation type="submission" date="2021-10" db="EMBL/GenBank/DDBJ databases">
        <title>Tropical sea cucumber genome reveals ecological adaptation and Cuvierian tubules defense mechanism.</title>
        <authorList>
            <person name="Chen T."/>
        </authorList>
    </citation>
    <scope>NUCLEOTIDE SEQUENCE</scope>
    <source>
        <strain evidence="21">Nanhai2018</strain>
        <tissue evidence="21">Muscle</tissue>
    </source>
</reference>
<evidence type="ECO:0000256" key="1">
    <source>
        <dbReference type="ARBA" id="ARBA00004604"/>
    </source>
</evidence>
<feature type="region of interest" description="Disordered" evidence="19">
    <location>
        <begin position="860"/>
        <end position="885"/>
    </location>
</feature>
<dbReference type="InterPro" id="IPR039774">
    <property type="entry name" value="Sin3-like"/>
</dbReference>
<dbReference type="GO" id="GO:0070822">
    <property type="term" value="C:Sin3-type complex"/>
    <property type="evidence" value="ECO:0007669"/>
    <property type="project" value="TreeGrafter"/>
</dbReference>
<feature type="compositionally biased region" description="Acidic residues" evidence="19">
    <location>
        <begin position="860"/>
        <end position="874"/>
    </location>
</feature>
<dbReference type="InterPro" id="IPR013194">
    <property type="entry name" value="HDAC_interact_dom"/>
</dbReference>
<evidence type="ECO:0000256" key="7">
    <source>
        <dbReference type="ARBA" id="ARBA00022990"/>
    </source>
</evidence>
<evidence type="ECO:0000313" key="21">
    <source>
        <dbReference type="EMBL" id="KAJ8036623.1"/>
    </source>
</evidence>
<dbReference type="InterPro" id="IPR031693">
    <property type="entry name" value="Sin3_C"/>
</dbReference>
<dbReference type="Pfam" id="PF08295">
    <property type="entry name" value="Sin3_corepress"/>
    <property type="match status" value="1"/>
</dbReference>
<evidence type="ECO:0000256" key="12">
    <source>
        <dbReference type="ARBA" id="ARBA00023242"/>
    </source>
</evidence>
<accession>A0A9Q1C1P7</accession>
<dbReference type="FunFam" id="1.20.1160.11:FF:000004">
    <property type="entry name" value="Paired amphipathic helix protein Sin3a"/>
    <property type="match status" value="1"/>
</dbReference>
<evidence type="ECO:0000256" key="5">
    <source>
        <dbReference type="ARBA" id="ARBA00022737"/>
    </source>
</evidence>
<feature type="compositionally biased region" description="Basic and acidic residues" evidence="19">
    <location>
        <begin position="1175"/>
        <end position="1237"/>
    </location>
</feature>
<dbReference type="Gene3D" id="1.20.1160.11">
    <property type="entry name" value="Paired amphipathic helix"/>
    <property type="match status" value="3"/>
</dbReference>
<dbReference type="PROSITE" id="PS51477">
    <property type="entry name" value="PAH"/>
    <property type="match status" value="3"/>
</dbReference>
<evidence type="ECO:0000313" key="22">
    <source>
        <dbReference type="Proteomes" id="UP001152320"/>
    </source>
</evidence>
<keyword evidence="6" id="KW-0832">Ubl conjugation</keyword>
<dbReference type="Pfam" id="PF16879">
    <property type="entry name" value="Sin3a_C"/>
    <property type="match status" value="1"/>
</dbReference>
<feature type="region of interest" description="Disordered" evidence="19">
    <location>
        <begin position="1162"/>
        <end position="1243"/>
    </location>
</feature>
<feature type="compositionally biased region" description="Pro residues" evidence="19">
    <location>
        <begin position="306"/>
        <end position="315"/>
    </location>
</feature>
<dbReference type="EMBL" id="JAIZAY010000009">
    <property type="protein sequence ID" value="KAJ8036623.1"/>
    <property type="molecule type" value="Genomic_DNA"/>
</dbReference>
<keyword evidence="5" id="KW-0677">Repeat</keyword>
<dbReference type="GO" id="GO:0003714">
    <property type="term" value="F:transcription corepressor activity"/>
    <property type="evidence" value="ECO:0007669"/>
    <property type="project" value="InterPro"/>
</dbReference>
<evidence type="ECO:0000256" key="9">
    <source>
        <dbReference type="ARBA" id="ARBA00023054"/>
    </source>
</evidence>
<evidence type="ECO:0000256" key="13">
    <source>
        <dbReference type="ARBA" id="ARBA00056268"/>
    </source>
</evidence>
<dbReference type="PANTHER" id="PTHR12346">
    <property type="entry name" value="SIN3B-RELATED"/>
    <property type="match status" value="1"/>
</dbReference>
<organism evidence="21 22">
    <name type="scientific">Holothuria leucospilota</name>
    <name type="common">Black long sea cucumber</name>
    <name type="synonym">Mertensiothuria leucospilota</name>
    <dbReference type="NCBI Taxonomy" id="206669"/>
    <lineage>
        <taxon>Eukaryota</taxon>
        <taxon>Metazoa</taxon>
        <taxon>Echinodermata</taxon>
        <taxon>Eleutherozoa</taxon>
        <taxon>Echinozoa</taxon>
        <taxon>Holothuroidea</taxon>
        <taxon>Aspidochirotacea</taxon>
        <taxon>Aspidochirotida</taxon>
        <taxon>Holothuriidae</taxon>
        <taxon>Holothuria</taxon>
    </lineage>
</organism>
<feature type="region of interest" description="Disordered" evidence="19">
    <location>
        <begin position="285"/>
        <end position="330"/>
    </location>
</feature>
<comment type="function">
    <text evidence="13">Acts as a transcriptional repressor. Corepressor for REST. Interacts with MXI1 to repress MYC responsive genes and antagonize MYC oncogenic activities. Also interacts with MXD1-MAX heterodimers to repress transcription by tethering SIN3A to DNA. Acts cooperatively with OGT to repress transcription in parallel with histone deacetylation. Involved in the control of the circadian rhythms. Required for the transcriptional repression of circadian target genes, such as PER1, mediated by the large PER complex through histone deacetylation. Cooperates with FOXK1 to regulate cell cycle progression probably by repressing cell cycle inhibitor genes expression. Required for cortical neuron differentiation and callosal axon elongation.</text>
</comment>
<dbReference type="SMART" id="SM00761">
    <property type="entry name" value="HDAC_interact"/>
    <property type="match status" value="1"/>
</dbReference>
<evidence type="ECO:0000256" key="3">
    <source>
        <dbReference type="ARBA" id="ARBA00022499"/>
    </source>
</evidence>
<evidence type="ECO:0000256" key="11">
    <source>
        <dbReference type="ARBA" id="ARBA00023163"/>
    </source>
</evidence>
<evidence type="ECO:0000256" key="16">
    <source>
        <dbReference type="ARBA" id="ARBA00075105"/>
    </source>
</evidence>
<proteinExistence type="predicted"/>
<feature type="compositionally biased region" description="Polar residues" evidence="19">
    <location>
        <begin position="17"/>
        <end position="29"/>
    </location>
</feature>
<evidence type="ECO:0000256" key="8">
    <source>
        <dbReference type="ARBA" id="ARBA00023015"/>
    </source>
</evidence>
<evidence type="ECO:0000256" key="6">
    <source>
        <dbReference type="ARBA" id="ARBA00022843"/>
    </source>
</evidence>
<keyword evidence="8" id="KW-0805">Transcription regulation</keyword>
<evidence type="ECO:0000256" key="17">
    <source>
        <dbReference type="ARBA" id="ARBA00081271"/>
    </source>
</evidence>
<evidence type="ECO:0000256" key="10">
    <source>
        <dbReference type="ARBA" id="ARBA00023108"/>
    </source>
</evidence>
<keyword evidence="9" id="KW-0175">Coiled coil</keyword>
<feature type="region of interest" description="Disordered" evidence="19">
    <location>
        <begin position="442"/>
        <end position="482"/>
    </location>
</feature>
<feature type="compositionally biased region" description="Low complexity" evidence="19">
    <location>
        <begin position="79"/>
        <end position="89"/>
    </location>
</feature>
<dbReference type="OrthoDB" id="10265969at2759"/>
<feature type="compositionally biased region" description="Low complexity" evidence="19">
    <location>
        <begin position="120"/>
        <end position="129"/>
    </location>
</feature>
<comment type="caution">
    <text evidence="21">The sequence shown here is derived from an EMBL/GenBank/DDBJ whole genome shotgun (WGS) entry which is preliminary data.</text>
</comment>
<comment type="subunit">
    <text evidence="14">Interacts with ARID4B, BRMS1L, HCFC1, HDAC1, HDAC2, MXI1, SAP30L, SAP130, SFPQ and TOPORS. Interacts with OGT (via TPRs 1-6); the interaction mediates transcriptional repression in parallel with histone deacetylase. Interacts with BAZ2A, MXD1, MXD3, MXD4, MBD2, DACH1, NCOR1, NR4A2, REST, RLIM, SAP30, SETDB1, SMYD2, and SUDS3. Interacts with PHF12 in a complex composed of HDAC1, PHF12 and SAP30. Interacts with TET1; the interaction recruits SIN3A to gene promoters. The large PER complex involved in the histone deacetylation is composed of at least HDAC1, PER2, SFPQ and SIN3A. Interacts with KLF11. Interacts with PPHLN1. Found in a complex with YY1, GON4L and HDAC1. Interacts (via PAH2) with FOXK1. Interacts with FOXK2. Found in a complex composed of at least SINHCAF, SIN3A, HDAC1, SAP30, RBBP4, OGT and TET1. Interacts with SINHCAF. Interacts with SPHK2.</text>
</comment>
<sequence length="1361" mass="153907">MSQQPQQVPSRRVASGSEVTPSGGFQQRVLNPGFDVVDTLATGVSYRHLPQYPMNSSGGQSGVHPGSVHHPQPHPPPQQSAAHPQQSVHPPHPTTQPHMGQVLPMSTVTGGQPGQPPSQPAGGQPPQQQYQRLKVEDALSYLDQVKLQFGSQPQVYNDFLDIMKEFKSQSIDTPGVINRVSNLFKGHPDLIVGFNTFLPPGYKIEVHASDPTKINFTTPNQSTPKSLPLAVGPAPNPVSGGAVIPGGTTQAIHAQQPVAPANPTSAPQPVQPPYQTPISAFTKAVHAPVPPHSSSHADGGHTYSQPPLPRAPHPNRPNAQTNQSSTGSQPVEFNHAINYVNKIKNRFQGQPEIYKAFLEILHTYQKEQRAVKESQGAHKPTLSETQVFDQVAKLFKNQEDLLQEFGQFLPDANGSTAVSTSIFQASSHAAAIRNDHESIVRKFEPGSTQKHRNTGSSNKRSALSHSNLSSKKQKMSSQGVSMTEARKYGTLTEFIFFEKVRKAFKSQEVYENFLRCLVLFNQEIVSRAELVQLVTPFLGKYPEHLKWFKEFLGYKDVDKTEAPRPHKERSQGELYTEIDFSNCKRCGASYRALPKSYTQPKCSGRNALCNQVINDTWVSFPSWSEDSTFVTSRKTQYEEHIYRCEDERYELDIVIEVNTHTIRVLEHVNKKLSRMSPEEQAKFKLDNCLGGTSEVLHRKAIQRIYGDKAADIIEGLKKNPAVAVPLVLKRLKLKDEEWREAQRSFNKIWREQNEKYYLKSLDHQGLNFKQNDIRQLRSKSLLNDIETIFDERQESDNPKIGPHLNFTHPDKGILDDVAALVIHHAKRQTGIHKEEKQKLKQLLHHFLPDFLFVDRGELSDNEDDEDEVDMETDEHEANSPKKESFDKRVKTKLAVGPADKHLWNSDSVYHVFFTNNNWYLFFRLHTILCERLLKMKKRAEIIAEADGGQRKPSKVSTAVALGLKTPLDVEPEGYYTTLLEMIRNVLDGNMESSVYEDQLREMFGIHAYLAFTLDKVVQNIVRQLQNLVVEDTCLQITDCYLSEAGTGATGGTMASAPARVAQESSYQRKVEQLIPDENCFKVTYVKRDKSLGIELLDTEEDHSDDPVEVGKWSSYMQKYVSSADTSEDLKEEMSKKPVFLKRNLRQSRQMKESLLTMSTQAAASLKQPLRSKNFLRQEGKVEETVKPKEVKEETGKESEDTVKVPEEEKKESNNDGEAKKKENGEGDDVKPKMEDSPKNPVKQFQGVDMVNNMECKFNLNSYRMVYVVDSEDYMYRRSSLKKAREAHQSVTEFLARKFDNWHNVWKEKNVSEEQEAEVQKWFDGEIHGLVPCQTVRNNYITANGKAIKYSVVYPKSSKTPP</sequence>
<evidence type="ECO:0000256" key="15">
    <source>
        <dbReference type="ARBA" id="ARBA00068512"/>
    </source>
</evidence>
<protein>
    <recommendedName>
        <fullName evidence="15">Paired amphipathic helix protein Sin3a</fullName>
    </recommendedName>
    <alternativeName>
        <fullName evidence="16">Histone deacetylase complex subunit Sin3a</fullName>
    </alternativeName>
    <alternativeName>
        <fullName evidence="17">Transcriptional corepressor Sin3a</fullName>
    </alternativeName>
</protein>
<keyword evidence="2" id="KW-0678">Repressor</keyword>
<comment type="subcellular location">
    <subcellularLocation>
        <location evidence="1">Nucleus</location>
        <location evidence="1">Nucleolus</location>
    </subcellularLocation>
</comment>
<keyword evidence="3" id="KW-1017">Isopeptide bond</keyword>
<gene>
    <name evidence="21" type="ORF">HOLleu_20652</name>
</gene>
<dbReference type="SUPFAM" id="SSF47762">
    <property type="entry name" value="PAH2 domain"/>
    <property type="match status" value="3"/>
</dbReference>